<feature type="signal peptide" evidence="1">
    <location>
        <begin position="1"/>
        <end position="25"/>
    </location>
</feature>
<dbReference type="EMBL" id="SDWV01000008">
    <property type="protein sequence ID" value="RYC11190.1"/>
    <property type="molecule type" value="Genomic_DNA"/>
</dbReference>
<evidence type="ECO:0008006" key="4">
    <source>
        <dbReference type="Google" id="ProtNLM"/>
    </source>
</evidence>
<evidence type="ECO:0000313" key="2">
    <source>
        <dbReference type="EMBL" id="RYC11190.1"/>
    </source>
</evidence>
<dbReference type="AlphaFoldDB" id="A0A4Q2T2H3"/>
<sequence>MSRAVRRRAAGLLAASLLVSLTGCAGLGQPVPYDSPGINGLVIPTPSPDASDFVAVVDNPWLALEPGTSRTYDVTGAEGAIETEVLAGTTKVAGLTATALRTVTDIDGATSDETRFYAQDDDGNVWLVGIDSDTGLSWRAGEDGAEAGLAMPADLRLGDGWLTYRVANLLEPSTMVEDVSREMVQVRETAGGEADTTTRVYESGAGLVSIKDVDAGWQAVLAE</sequence>
<accession>A0A4Q2T2H3</accession>
<dbReference type="Proteomes" id="UP000291101">
    <property type="component" value="Unassembled WGS sequence"/>
</dbReference>
<evidence type="ECO:0000313" key="3">
    <source>
        <dbReference type="Proteomes" id="UP000291101"/>
    </source>
</evidence>
<feature type="chain" id="PRO_5020823461" description="Lipoprotein" evidence="1">
    <location>
        <begin position="26"/>
        <end position="223"/>
    </location>
</feature>
<keyword evidence="1" id="KW-0732">Signal</keyword>
<evidence type="ECO:0000256" key="1">
    <source>
        <dbReference type="SAM" id="SignalP"/>
    </source>
</evidence>
<reference evidence="2 3" key="1">
    <citation type="submission" date="2019-01" db="EMBL/GenBank/DDBJ databases">
        <title>Novel species of Nocardioides.</title>
        <authorList>
            <person name="Liu Q."/>
            <person name="X Y.-H."/>
        </authorList>
    </citation>
    <scope>NUCLEOTIDE SEQUENCE [LARGE SCALE GENOMIC DNA]</scope>
    <source>
        <strain evidence="2 3">HLT2-9</strain>
    </source>
</reference>
<comment type="caution">
    <text evidence="2">The sequence shown here is derived from an EMBL/GenBank/DDBJ whole genome shotgun (WGS) entry which is preliminary data.</text>
</comment>
<dbReference type="PROSITE" id="PS51257">
    <property type="entry name" value="PROKAR_LIPOPROTEIN"/>
    <property type="match status" value="1"/>
</dbReference>
<gene>
    <name evidence="2" type="ORF">EUA94_09390</name>
</gene>
<dbReference type="RefSeq" id="WP_129426624.1">
    <property type="nucleotide sequence ID" value="NZ_SDWV01000008.1"/>
</dbReference>
<protein>
    <recommendedName>
        <fullName evidence="4">Lipoprotein</fullName>
    </recommendedName>
</protein>
<keyword evidence="3" id="KW-1185">Reference proteome</keyword>
<dbReference type="OrthoDB" id="9151379at2"/>
<proteinExistence type="predicted"/>
<name>A0A4Q2T2H3_9ACTN</name>
<organism evidence="2 3">
    <name type="scientific">Nocardioides zhouii</name>
    <dbReference type="NCBI Taxonomy" id="1168729"/>
    <lineage>
        <taxon>Bacteria</taxon>
        <taxon>Bacillati</taxon>
        <taxon>Actinomycetota</taxon>
        <taxon>Actinomycetes</taxon>
        <taxon>Propionibacteriales</taxon>
        <taxon>Nocardioidaceae</taxon>
        <taxon>Nocardioides</taxon>
    </lineage>
</organism>